<dbReference type="EMBL" id="AHFB01000086">
    <property type="protein sequence ID" value="EOO30534.1"/>
    <property type="molecule type" value="Genomic_DNA"/>
</dbReference>
<gene>
    <name evidence="1" type="ORF">IIU_05097</name>
</gene>
<protein>
    <recommendedName>
        <fullName evidence="3">Phage protein</fullName>
    </recommendedName>
</protein>
<organism evidence="1 2">
    <name type="scientific">Bacillus cereus VD133</name>
    <dbReference type="NCBI Taxonomy" id="1053233"/>
    <lineage>
        <taxon>Bacteria</taxon>
        <taxon>Bacillati</taxon>
        <taxon>Bacillota</taxon>
        <taxon>Bacilli</taxon>
        <taxon>Bacillales</taxon>
        <taxon>Bacillaceae</taxon>
        <taxon>Bacillus</taxon>
        <taxon>Bacillus cereus group</taxon>
    </lineage>
</organism>
<reference evidence="1 2" key="1">
    <citation type="submission" date="2012-12" db="EMBL/GenBank/DDBJ databases">
        <title>The Genome Sequence of Bacillus cereus VD133.</title>
        <authorList>
            <consortium name="The Broad Institute Genome Sequencing Platform"/>
            <consortium name="The Broad Institute Genome Sequencing Center for Infectious Disease"/>
            <person name="Feldgarden M."/>
            <person name="Van der Auwera G.A."/>
            <person name="Mahillon J."/>
            <person name="Duprez V."/>
            <person name="Timmery S."/>
            <person name="Mattelet C."/>
            <person name="Dierick K."/>
            <person name="Sun M."/>
            <person name="Yu Z."/>
            <person name="Zhu L."/>
            <person name="Hu X."/>
            <person name="Shank E.B."/>
            <person name="Swiecicka I."/>
            <person name="Hansen B.M."/>
            <person name="Andrup L."/>
            <person name="Walker B."/>
            <person name="Young S.K."/>
            <person name="Zeng Q."/>
            <person name="Gargeya S."/>
            <person name="Fitzgerald M."/>
            <person name="Haas B."/>
            <person name="Abouelleil A."/>
            <person name="Alvarado L."/>
            <person name="Arachchi H.M."/>
            <person name="Berlin A.M."/>
            <person name="Chapman S.B."/>
            <person name="Dewar J."/>
            <person name="Goldberg J."/>
            <person name="Griggs A."/>
            <person name="Gujja S."/>
            <person name="Hansen M."/>
            <person name="Howarth C."/>
            <person name="Imamovic A."/>
            <person name="Larimer J."/>
            <person name="McCowan C."/>
            <person name="Murphy C."/>
            <person name="Neiman D."/>
            <person name="Pearson M."/>
            <person name="Priest M."/>
            <person name="Roberts A."/>
            <person name="Saif S."/>
            <person name="Shea T."/>
            <person name="Sisk P."/>
            <person name="Sykes S."/>
            <person name="Wortman J."/>
            <person name="Nusbaum C."/>
            <person name="Birren B."/>
        </authorList>
    </citation>
    <scope>NUCLEOTIDE SEQUENCE [LARGE SCALE GENOMIC DNA]</scope>
    <source>
        <strain evidence="1 2">VD133</strain>
    </source>
</reference>
<dbReference type="Proteomes" id="UP000014018">
    <property type="component" value="Unassembled WGS sequence"/>
</dbReference>
<sequence length="120" mass="13463">MRSRGRLKRLMKRFGTQVTVYQKGKSSDPYNRGKYRKASSFEGIVDETLQGGDIGMAYQKVTEDTSAVLYCDPADIRKGDVIAANNKYYSVKKVSNPMSADSHLEVALEETEMKIDELSV</sequence>
<proteinExistence type="predicted"/>
<evidence type="ECO:0000313" key="2">
    <source>
        <dbReference type="Proteomes" id="UP000014018"/>
    </source>
</evidence>
<dbReference type="RefSeq" id="WP_016111493.1">
    <property type="nucleotide sequence ID" value="NZ_KB976191.1"/>
</dbReference>
<evidence type="ECO:0000313" key="1">
    <source>
        <dbReference type="EMBL" id="EOO30534.1"/>
    </source>
</evidence>
<accession>A0A9W5PMS8</accession>
<name>A0A9W5PMS8_BACCE</name>
<dbReference type="AlphaFoldDB" id="A0A9W5PMS8"/>
<evidence type="ECO:0008006" key="3">
    <source>
        <dbReference type="Google" id="ProtNLM"/>
    </source>
</evidence>
<comment type="caution">
    <text evidence="1">The sequence shown here is derived from an EMBL/GenBank/DDBJ whole genome shotgun (WGS) entry which is preliminary data.</text>
</comment>